<evidence type="ECO:0000259" key="2">
    <source>
        <dbReference type="Pfam" id="PF00535"/>
    </source>
</evidence>
<name>A0A366EWK6_9BACI</name>
<dbReference type="GO" id="GO:0004653">
    <property type="term" value="F:polypeptide N-acetylgalactosaminyltransferase activity"/>
    <property type="evidence" value="ECO:0007669"/>
    <property type="project" value="TreeGrafter"/>
</dbReference>
<dbReference type="Pfam" id="PF00535">
    <property type="entry name" value="Glycos_transf_2"/>
    <property type="match status" value="1"/>
</dbReference>
<evidence type="ECO:0000313" key="4">
    <source>
        <dbReference type="Proteomes" id="UP000252118"/>
    </source>
</evidence>
<dbReference type="GO" id="GO:0006493">
    <property type="term" value="P:protein O-linked glycosylation"/>
    <property type="evidence" value="ECO:0007669"/>
    <property type="project" value="TreeGrafter"/>
</dbReference>
<gene>
    <name evidence="3" type="ORF">DET59_102107</name>
</gene>
<evidence type="ECO:0000313" key="3">
    <source>
        <dbReference type="EMBL" id="RBP06724.1"/>
    </source>
</evidence>
<dbReference type="Gene3D" id="3.90.550.10">
    <property type="entry name" value="Spore Coat Polysaccharide Biosynthesis Protein SpsA, Chain A"/>
    <property type="match status" value="1"/>
</dbReference>
<keyword evidence="1" id="KW-1015">Disulfide bond</keyword>
<keyword evidence="3" id="KW-0808">Transferase</keyword>
<sequence length="293" mass="34179">MQMDKSKVSIIFPVKNEGSNVKNTLTSLFATDTKIEYEVIIVDDASEDRCCDFLEHSHFKNKVNLIRTEGVGPSVARNIGAENAKFDYLLFCDAHLAFQPFWIDKLLTTLRLDMTDVVCPAIASMDDPKIVGYGQTLNSSLRIQWHKKKPGLFHTAIIPGGCFLIKRDVFFNVGGFETGFKTWGHEDVELSIKLWLFGYRCSCEPAVTIKHLFRKSHPYKVDYDGVYYNLLRMAYLHFNQDRIKKTKDLIIHRSPKKIENLVHKDGVEQRRRKYLQNRSFNDEWYFKHFNIHF</sequence>
<dbReference type="AlphaFoldDB" id="A0A366EWK6"/>
<dbReference type="Proteomes" id="UP000252118">
    <property type="component" value="Unassembled WGS sequence"/>
</dbReference>
<accession>A0A366EWK6</accession>
<proteinExistence type="predicted"/>
<evidence type="ECO:0000256" key="1">
    <source>
        <dbReference type="ARBA" id="ARBA00023157"/>
    </source>
</evidence>
<protein>
    <submittedName>
        <fullName evidence="3">GT2 family glycosyltransferase</fullName>
    </submittedName>
</protein>
<feature type="domain" description="Glycosyltransferase 2-like" evidence="2">
    <location>
        <begin position="9"/>
        <end position="170"/>
    </location>
</feature>
<dbReference type="PANTHER" id="PTHR11675:SF126">
    <property type="entry name" value="RICIN B LECTIN DOMAIN-CONTAINING PROTEIN"/>
    <property type="match status" value="1"/>
</dbReference>
<dbReference type="PANTHER" id="PTHR11675">
    <property type="entry name" value="N-ACETYLGALACTOSAMINYLTRANSFERASE"/>
    <property type="match status" value="1"/>
</dbReference>
<reference evidence="3 4" key="1">
    <citation type="submission" date="2018-06" db="EMBL/GenBank/DDBJ databases">
        <title>Freshwater and sediment microbial communities from various areas in North America, analyzing microbe dynamics in response to fracking.</title>
        <authorList>
            <person name="Lamendella R."/>
        </authorList>
    </citation>
    <scope>NUCLEOTIDE SEQUENCE [LARGE SCALE GENOMIC DNA]</scope>
    <source>
        <strain evidence="3 4">97B</strain>
    </source>
</reference>
<organism evidence="3 4">
    <name type="scientific">Rossellomorea aquimaris</name>
    <dbReference type="NCBI Taxonomy" id="189382"/>
    <lineage>
        <taxon>Bacteria</taxon>
        <taxon>Bacillati</taxon>
        <taxon>Bacillota</taxon>
        <taxon>Bacilli</taxon>
        <taxon>Bacillales</taxon>
        <taxon>Bacillaceae</taxon>
        <taxon>Rossellomorea</taxon>
    </lineage>
</organism>
<dbReference type="InterPro" id="IPR029044">
    <property type="entry name" value="Nucleotide-diphossugar_trans"/>
</dbReference>
<dbReference type="EMBL" id="QNRJ01000002">
    <property type="protein sequence ID" value="RBP06724.1"/>
    <property type="molecule type" value="Genomic_DNA"/>
</dbReference>
<dbReference type="InterPro" id="IPR001173">
    <property type="entry name" value="Glyco_trans_2-like"/>
</dbReference>
<dbReference type="SUPFAM" id="SSF53448">
    <property type="entry name" value="Nucleotide-diphospho-sugar transferases"/>
    <property type="match status" value="1"/>
</dbReference>
<comment type="caution">
    <text evidence="3">The sequence shown here is derived from an EMBL/GenBank/DDBJ whole genome shotgun (WGS) entry which is preliminary data.</text>
</comment>